<accession>A0ABV7KA31</accession>
<sequence>MRARVDVETPAGIRLFNVAIKETTQGWRAFAPSAFGSAAATFTHEIAAEIVAAARIALESLPNDRSRR</sequence>
<organism evidence="1 2">
    <name type="scientific">Aquamicrobium soli</name>
    <dbReference type="NCBI Taxonomy" id="1811518"/>
    <lineage>
        <taxon>Bacteria</taxon>
        <taxon>Pseudomonadati</taxon>
        <taxon>Pseudomonadota</taxon>
        <taxon>Alphaproteobacteria</taxon>
        <taxon>Hyphomicrobiales</taxon>
        <taxon>Phyllobacteriaceae</taxon>
        <taxon>Aquamicrobium</taxon>
    </lineage>
</organism>
<evidence type="ECO:0000313" key="1">
    <source>
        <dbReference type="EMBL" id="MFC3207195.1"/>
    </source>
</evidence>
<reference evidence="2" key="1">
    <citation type="journal article" date="2019" name="Int. J. Syst. Evol. Microbiol.">
        <title>The Global Catalogue of Microorganisms (GCM) 10K type strain sequencing project: providing services to taxonomists for standard genome sequencing and annotation.</title>
        <authorList>
            <consortium name="The Broad Institute Genomics Platform"/>
            <consortium name="The Broad Institute Genome Sequencing Center for Infectious Disease"/>
            <person name="Wu L."/>
            <person name="Ma J."/>
        </authorList>
    </citation>
    <scope>NUCLEOTIDE SEQUENCE [LARGE SCALE GENOMIC DNA]</scope>
    <source>
        <strain evidence="2">KCTC 52165</strain>
    </source>
</reference>
<name>A0ABV7KA31_9HYPH</name>
<dbReference type="EMBL" id="JBHRTK010000012">
    <property type="protein sequence ID" value="MFC3207195.1"/>
    <property type="molecule type" value="Genomic_DNA"/>
</dbReference>
<dbReference type="RefSeq" id="WP_378221132.1">
    <property type="nucleotide sequence ID" value="NZ_JBHRTK010000012.1"/>
</dbReference>
<protein>
    <submittedName>
        <fullName evidence="1">Uncharacterized protein</fullName>
    </submittedName>
</protein>
<comment type="caution">
    <text evidence="1">The sequence shown here is derived from an EMBL/GenBank/DDBJ whole genome shotgun (WGS) entry which is preliminary data.</text>
</comment>
<evidence type="ECO:0000313" key="2">
    <source>
        <dbReference type="Proteomes" id="UP001595583"/>
    </source>
</evidence>
<proteinExistence type="predicted"/>
<dbReference type="Proteomes" id="UP001595583">
    <property type="component" value="Unassembled WGS sequence"/>
</dbReference>
<gene>
    <name evidence="1" type="ORF">ACFOHJ_13285</name>
</gene>
<keyword evidence="2" id="KW-1185">Reference proteome</keyword>